<dbReference type="SUPFAM" id="SSF53850">
    <property type="entry name" value="Periplasmic binding protein-like II"/>
    <property type="match status" value="1"/>
</dbReference>
<feature type="domain" description="HTH lysR-type" evidence="6">
    <location>
        <begin position="4"/>
        <end position="61"/>
    </location>
</feature>
<dbReference type="AlphaFoldDB" id="A0A327NIX9"/>
<evidence type="ECO:0000256" key="3">
    <source>
        <dbReference type="ARBA" id="ARBA00023125"/>
    </source>
</evidence>
<evidence type="ECO:0000313" key="8">
    <source>
        <dbReference type="Proteomes" id="UP000249493"/>
    </source>
</evidence>
<protein>
    <submittedName>
        <fullName evidence="7">LysR family transcriptional regulator</fullName>
    </submittedName>
</protein>
<organism evidence="7 8">
    <name type="scientific">Pseudomonas fluorescens</name>
    <dbReference type="NCBI Taxonomy" id="294"/>
    <lineage>
        <taxon>Bacteria</taxon>
        <taxon>Pseudomonadati</taxon>
        <taxon>Pseudomonadota</taxon>
        <taxon>Gammaproteobacteria</taxon>
        <taxon>Pseudomonadales</taxon>
        <taxon>Pseudomonadaceae</taxon>
        <taxon>Pseudomonas</taxon>
    </lineage>
</organism>
<reference evidence="7 8" key="1">
    <citation type="submission" date="2018-06" db="EMBL/GenBank/DDBJ databases">
        <authorList>
            <person name="Zhirakovskaya E."/>
        </authorList>
    </citation>
    <scope>NUCLEOTIDE SEQUENCE [LARGE SCALE GENOMIC DNA]</scope>
    <source>
        <strain evidence="7 8">LY3</strain>
    </source>
</reference>
<dbReference type="PRINTS" id="PR00039">
    <property type="entry name" value="HTHLYSR"/>
</dbReference>
<proteinExistence type="inferred from homology"/>
<dbReference type="Pfam" id="PF00126">
    <property type="entry name" value="HTH_1"/>
    <property type="match status" value="1"/>
</dbReference>
<evidence type="ECO:0000256" key="5">
    <source>
        <dbReference type="ARBA" id="ARBA00023163"/>
    </source>
</evidence>
<dbReference type="InterPro" id="IPR058163">
    <property type="entry name" value="LysR-type_TF_proteobact-type"/>
</dbReference>
<name>A0A327NIX9_PSEFL</name>
<dbReference type="Gene3D" id="3.40.190.10">
    <property type="entry name" value="Periplasmic binding protein-like II"/>
    <property type="match status" value="2"/>
</dbReference>
<dbReference type="InterPro" id="IPR000847">
    <property type="entry name" value="LysR_HTH_N"/>
</dbReference>
<dbReference type="GO" id="GO:0009891">
    <property type="term" value="P:positive regulation of biosynthetic process"/>
    <property type="evidence" value="ECO:0007669"/>
    <property type="project" value="UniProtKB-ARBA"/>
</dbReference>
<dbReference type="InterPro" id="IPR036390">
    <property type="entry name" value="WH_DNA-bd_sf"/>
</dbReference>
<evidence type="ECO:0000259" key="6">
    <source>
        <dbReference type="PROSITE" id="PS50931"/>
    </source>
</evidence>
<dbReference type="PANTHER" id="PTHR30537">
    <property type="entry name" value="HTH-TYPE TRANSCRIPTIONAL REGULATOR"/>
    <property type="match status" value="1"/>
</dbReference>
<evidence type="ECO:0000256" key="4">
    <source>
        <dbReference type="ARBA" id="ARBA00023159"/>
    </source>
</evidence>
<dbReference type="FunFam" id="1.10.10.10:FF:000038">
    <property type="entry name" value="Glycine cleavage system transcriptional activator"/>
    <property type="match status" value="1"/>
</dbReference>
<dbReference type="InterPro" id="IPR005119">
    <property type="entry name" value="LysR_subst-bd"/>
</dbReference>
<comment type="similarity">
    <text evidence="1">Belongs to the LysR transcriptional regulatory family.</text>
</comment>
<keyword evidence="2" id="KW-0805">Transcription regulation</keyword>
<dbReference type="GO" id="GO:0006351">
    <property type="term" value="P:DNA-templated transcription"/>
    <property type="evidence" value="ECO:0007669"/>
    <property type="project" value="TreeGrafter"/>
</dbReference>
<evidence type="ECO:0000256" key="2">
    <source>
        <dbReference type="ARBA" id="ARBA00023015"/>
    </source>
</evidence>
<evidence type="ECO:0000256" key="1">
    <source>
        <dbReference type="ARBA" id="ARBA00009437"/>
    </source>
</evidence>
<dbReference type="PANTHER" id="PTHR30537:SF79">
    <property type="entry name" value="TRANSCRIPTIONAL REGULATOR-RELATED"/>
    <property type="match status" value="1"/>
</dbReference>
<dbReference type="Proteomes" id="UP000249493">
    <property type="component" value="Unassembled WGS sequence"/>
</dbReference>
<accession>A0A327NIX9</accession>
<dbReference type="RefSeq" id="WP_111280106.1">
    <property type="nucleotide sequence ID" value="NZ_QLIN01000001.1"/>
</dbReference>
<dbReference type="PROSITE" id="PS50931">
    <property type="entry name" value="HTH_LYSR"/>
    <property type="match status" value="1"/>
</dbReference>
<evidence type="ECO:0000313" key="7">
    <source>
        <dbReference type="EMBL" id="RAI72508.1"/>
    </source>
</evidence>
<dbReference type="GO" id="GO:0043565">
    <property type="term" value="F:sequence-specific DNA binding"/>
    <property type="evidence" value="ECO:0007669"/>
    <property type="project" value="TreeGrafter"/>
</dbReference>
<dbReference type="InterPro" id="IPR036388">
    <property type="entry name" value="WH-like_DNA-bd_sf"/>
</dbReference>
<dbReference type="GO" id="GO:0003700">
    <property type="term" value="F:DNA-binding transcription factor activity"/>
    <property type="evidence" value="ECO:0007669"/>
    <property type="project" value="InterPro"/>
</dbReference>
<keyword evidence="4" id="KW-0010">Activator</keyword>
<dbReference type="EMBL" id="QLIN01000001">
    <property type="protein sequence ID" value="RAI72508.1"/>
    <property type="molecule type" value="Genomic_DNA"/>
</dbReference>
<dbReference type="Pfam" id="PF03466">
    <property type="entry name" value="LysR_substrate"/>
    <property type="match status" value="1"/>
</dbReference>
<gene>
    <name evidence="7" type="ORF">DOZ80_02920</name>
</gene>
<keyword evidence="5" id="KW-0804">Transcription</keyword>
<dbReference type="Gene3D" id="1.10.10.10">
    <property type="entry name" value="Winged helix-like DNA-binding domain superfamily/Winged helix DNA-binding domain"/>
    <property type="match status" value="1"/>
</dbReference>
<keyword evidence="3" id="KW-0238">DNA-binding</keyword>
<comment type="caution">
    <text evidence="7">The sequence shown here is derived from an EMBL/GenBank/DDBJ whole genome shotgun (WGS) entry which is preliminary data.</text>
</comment>
<dbReference type="SUPFAM" id="SSF46785">
    <property type="entry name" value="Winged helix' DNA-binding domain"/>
    <property type="match status" value="1"/>
</dbReference>
<sequence>MRLPPLGALRAFEVAARLLSLSRAGDELHVTHAAVSHQIRNLEDWFGFPLFRRDGRGIRLTASGQALFDRVSPLFESMADACKIVDAMSGASTLTVGCVPSIAARWLVPNLVEFTERNPQIDIRVVYAKSNEQLNADDLDILITTAEDESRYVVSERLFSRVNKPVCSPNFLAQYGPFESPKQIIAAPLLHDETREGWHDWCEAAGIKDTKALSGPIYQDFNLLATAVLAGHGLALCPINVFRAEISRGDLIVLSDVGINENRGYFILTRDDRTIVADEFVKWFVAIAQEGCLV</sequence>